<protein>
    <submittedName>
        <fullName evidence="1">Uncharacterized protein</fullName>
    </submittedName>
</protein>
<comment type="caution">
    <text evidence="1">The sequence shown here is derived from an EMBL/GenBank/DDBJ whole genome shotgun (WGS) entry which is preliminary data.</text>
</comment>
<proteinExistence type="predicted"/>
<accession>A0ACC2HR36</accession>
<keyword evidence="2" id="KW-1185">Reference proteome</keyword>
<dbReference type="Proteomes" id="UP001153334">
    <property type="component" value="Unassembled WGS sequence"/>
</dbReference>
<reference evidence="1" key="1">
    <citation type="submission" date="2022-11" db="EMBL/GenBank/DDBJ databases">
        <title>Genome Sequence of Nemania bipapillata.</title>
        <authorList>
            <person name="Buettner E."/>
        </authorList>
    </citation>
    <scope>NUCLEOTIDE SEQUENCE</scope>
    <source>
        <strain evidence="1">CP14</strain>
    </source>
</reference>
<evidence type="ECO:0000313" key="2">
    <source>
        <dbReference type="Proteomes" id="UP001153334"/>
    </source>
</evidence>
<sequence length="610" mass="66250">MDTELYDFVIVGGGTAGIALAVRLSEVSDQRILVLEAGLDNSDDLRVKTPAFYLALFGTDSDWGFSTVPQGNLDGRNISVNQGKGLGGSSILNAQVYVPPTKAIIDGWAELGNDGWDWDTIGPYYKKAFTLPQIPEESRQPLAIGNWKPEDAKTDGPLKLSFPGNSVHPIRGLWAETFRRKGYLMEGGPWSDASVGAFSNLASVDPVKKERVHSARGYYDPVKHRDNLEILVDAYVNKIILENGQPRPKATGVKYTHEGKPKIAKARKEIIIAAGALKSPGLLELSGIGNVNILKKYGIETIKDLPGVGENLQDHLLCDIRYDAEDQMETLEDIVKQDPKVTAETRQGGLGSLNGLTISSGLLTFAYLPVMDFIAGTGRDSLIKLINENRPPISAEPENVRARKYYDIAEKTLLNPKRPSGAYLTAIGESVVEPDLNPSLSTPSPTDKYLSIITILAQPLSRGTVHIVSNDPADRPEIDPRYLSNPLDMEILARHTAYIESIANSEPLRSALKQPLQRSSPLAEITDLDAAKRYIRSRAISMWHPAGTCSMLPEEAGGVVDASFNVYGVDGLRVVDASVVPLLPPGNLQSTVYAIAERAADVIKGAYGFT</sequence>
<gene>
    <name evidence="1" type="ORF">ONZ43_g7387</name>
</gene>
<evidence type="ECO:0000313" key="1">
    <source>
        <dbReference type="EMBL" id="KAJ8105544.1"/>
    </source>
</evidence>
<organism evidence="1 2">
    <name type="scientific">Nemania bipapillata</name>
    <dbReference type="NCBI Taxonomy" id="110536"/>
    <lineage>
        <taxon>Eukaryota</taxon>
        <taxon>Fungi</taxon>
        <taxon>Dikarya</taxon>
        <taxon>Ascomycota</taxon>
        <taxon>Pezizomycotina</taxon>
        <taxon>Sordariomycetes</taxon>
        <taxon>Xylariomycetidae</taxon>
        <taxon>Xylariales</taxon>
        <taxon>Xylariaceae</taxon>
        <taxon>Nemania</taxon>
    </lineage>
</organism>
<dbReference type="EMBL" id="JAPESX010003177">
    <property type="protein sequence ID" value="KAJ8105544.1"/>
    <property type="molecule type" value="Genomic_DNA"/>
</dbReference>
<name>A0ACC2HR36_9PEZI</name>